<gene>
    <name evidence="5" type="ORF">SMD31_02055</name>
</gene>
<evidence type="ECO:0000259" key="4">
    <source>
        <dbReference type="PROSITE" id="PS51819"/>
    </source>
</evidence>
<dbReference type="InterPro" id="IPR037523">
    <property type="entry name" value="VOC_core"/>
</dbReference>
<dbReference type="Pfam" id="PF00903">
    <property type="entry name" value="Glyoxalase"/>
    <property type="match status" value="1"/>
</dbReference>
<dbReference type="SUPFAM" id="SSF54593">
    <property type="entry name" value="Glyoxalase/Bleomycin resistance protein/Dihydroxybiphenyl dioxygenase"/>
    <property type="match status" value="1"/>
</dbReference>
<keyword evidence="3" id="KW-0046">Antibiotic resistance</keyword>
<evidence type="ECO:0000313" key="6">
    <source>
        <dbReference type="Proteomes" id="UP001271769"/>
    </source>
</evidence>
<feature type="domain" description="VOC" evidence="4">
    <location>
        <begin position="7"/>
        <end position="137"/>
    </location>
</feature>
<reference evidence="5 6" key="1">
    <citation type="journal article" date="2013" name="Antonie Van Leeuwenhoek">
        <title>Dongia rigui sp. nov., isolated from freshwater of a large wetland in Korea.</title>
        <authorList>
            <person name="Baik K.S."/>
            <person name="Hwang Y.M."/>
            <person name="Choi J.S."/>
            <person name="Kwon J."/>
            <person name="Seong C.N."/>
        </authorList>
    </citation>
    <scope>NUCLEOTIDE SEQUENCE [LARGE SCALE GENOMIC DNA]</scope>
    <source>
        <strain evidence="5 6">04SU4-P</strain>
    </source>
</reference>
<dbReference type="EMBL" id="JAXCLX010000001">
    <property type="protein sequence ID" value="MDY0870680.1"/>
    <property type="molecule type" value="Genomic_DNA"/>
</dbReference>
<comment type="caution">
    <text evidence="5">The sequence shown here is derived from an EMBL/GenBank/DDBJ whole genome shotgun (WGS) entry which is preliminary data.</text>
</comment>
<organism evidence="5 6">
    <name type="scientific">Dongia rigui</name>
    <dbReference type="NCBI Taxonomy" id="940149"/>
    <lineage>
        <taxon>Bacteria</taxon>
        <taxon>Pseudomonadati</taxon>
        <taxon>Pseudomonadota</taxon>
        <taxon>Alphaproteobacteria</taxon>
        <taxon>Rhodospirillales</taxon>
        <taxon>Dongiaceae</taxon>
        <taxon>Dongia</taxon>
    </lineage>
</organism>
<dbReference type="InterPro" id="IPR000335">
    <property type="entry name" value="Bleomycin-R"/>
</dbReference>
<protein>
    <recommendedName>
        <fullName evidence="2">Bleomycin resistance protein</fullName>
    </recommendedName>
</protein>
<dbReference type="PROSITE" id="PS51819">
    <property type="entry name" value="VOC"/>
    <property type="match status" value="1"/>
</dbReference>
<evidence type="ECO:0000256" key="1">
    <source>
        <dbReference type="ARBA" id="ARBA00011051"/>
    </source>
</evidence>
<evidence type="ECO:0000256" key="3">
    <source>
        <dbReference type="ARBA" id="ARBA00023251"/>
    </source>
</evidence>
<comment type="similarity">
    <text evidence="1">Belongs to the bleomycin resistance protein family.</text>
</comment>
<dbReference type="Gene3D" id="3.10.180.10">
    <property type="entry name" value="2,3-Dihydroxybiphenyl 1,2-Dioxygenase, domain 1"/>
    <property type="match status" value="1"/>
</dbReference>
<evidence type="ECO:0000313" key="5">
    <source>
        <dbReference type="EMBL" id="MDY0870680.1"/>
    </source>
</evidence>
<dbReference type="Proteomes" id="UP001271769">
    <property type="component" value="Unassembled WGS sequence"/>
</dbReference>
<accession>A0ABU5DUQ8</accession>
<name>A0ABU5DUQ8_9PROT</name>
<dbReference type="RefSeq" id="WP_320498984.1">
    <property type="nucleotide sequence ID" value="NZ_JAXCLX010000001.1"/>
</dbReference>
<proteinExistence type="inferred from homology"/>
<keyword evidence="6" id="KW-1185">Reference proteome</keyword>
<sequence length="144" mass="16630">MKPSEYPYAPLVPELICSDFARSRAFYVDLLGFRPAYERPEHSFAYLERGPIQIMIEQFSEEGSWATAEMVQPYGRGINLQIEIDDLDGLAAKIKRAGIAFYKEPVDCWYRVDDHESGQRQFLVQDPDGYLLRFCQNIGERPVT</sequence>
<evidence type="ECO:0000256" key="2">
    <source>
        <dbReference type="ARBA" id="ARBA00021572"/>
    </source>
</evidence>
<dbReference type="InterPro" id="IPR029068">
    <property type="entry name" value="Glyas_Bleomycin-R_OHBP_Dase"/>
</dbReference>
<dbReference type="InterPro" id="IPR004360">
    <property type="entry name" value="Glyas_Fos-R_dOase_dom"/>
</dbReference>
<dbReference type="CDD" id="cd08349">
    <property type="entry name" value="BLMA_like"/>
    <property type="match status" value="1"/>
</dbReference>